<name>A0A3B0S191_9ZZZZ</name>
<proteinExistence type="predicted"/>
<protein>
    <submittedName>
        <fullName evidence="1">Uncharacterized protein</fullName>
    </submittedName>
</protein>
<dbReference type="AlphaFoldDB" id="A0A3B0S191"/>
<gene>
    <name evidence="1" type="ORF">MNBD_ALPHA01-267</name>
</gene>
<dbReference type="EMBL" id="UOEJ01000103">
    <property type="protein sequence ID" value="VAV98487.1"/>
    <property type="molecule type" value="Genomic_DNA"/>
</dbReference>
<sequence length="43" mass="4819">MFKTSIIINIPLPLVGNISLVGQALPIQKCLNPEYQKKEDHVD</sequence>
<organism evidence="1">
    <name type="scientific">hydrothermal vent metagenome</name>
    <dbReference type="NCBI Taxonomy" id="652676"/>
    <lineage>
        <taxon>unclassified sequences</taxon>
        <taxon>metagenomes</taxon>
        <taxon>ecological metagenomes</taxon>
    </lineage>
</organism>
<accession>A0A3B0S191</accession>
<evidence type="ECO:0000313" key="1">
    <source>
        <dbReference type="EMBL" id="VAV98487.1"/>
    </source>
</evidence>
<reference evidence="1" key="1">
    <citation type="submission" date="2018-06" db="EMBL/GenBank/DDBJ databases">
        <authorList>
            <person name="Zhirakovskaya E."/>
        </authorList>
    </citation>
    <scope>NUCLEOTIDE SEQUENCE</scope>
</reference>